<evidence type="ECO:0000259" key="3">
    <source>
        <dbReference type="PROSITE" id="PS50089"/>
    </source>
</evidence>
<keyword evidence="1" id="KW-0479">Metal-binding</keyword>
<dbReference type="AlphaFoldDB" id="A0AAD6WLS8"/>
<dbReference type="GO" id="GO:0008270">
    <property type="term" value="F:zinc ion binding"/>
    <property type="evidence" value="ECO:0007669"/>
    <property type="project" value="UniProtKB-KW"/>
</dbReference>
<dbReference type="SMART" id="SM00184">
    <property type="entry name" value="RING"/>
    <property type="match status" value="1"/>
</dbReference>
<feature type="compositionally biased region" description="Polar residues" evidence="2">
    <location>
        <begin position="7"/>
        <end position="27"/>
    </location>
</feature>
<dbReference type="InterPro" id="IPR013083">
    <property type="entry name" value="Znf_RING/FYVE/PHD"/>
</dbReference>
<organism evidence="4 5">
    <name type="scientific">Mycena alexandri</name>
    <dbReference type="NCBI Taxonomy" id="1745969"/>
    <lineage>
        <taxon>Eukaryota</taxon>
        <taxon>Fungi</taxon>
        <taxon>Dikarya</taxon>
        <taxon>Basidiomycota</taxon>
        <taxon>Agaricomycotina</taxon>
        <taxon>Agaricomycetes</taxon>
        <taxon>Agaricomycetidae</taxon>
        <taxon>Agaricales</taxon>
        <taxon>Marasmiineae</taxon>
        <taxon>Mycenaceae</taxon>
        <taxon>Mycena</taxon>
    </lineage>
</organism>
<dbReference type="Proteomes" id="UP001218188">
    <property type="component" value="Unassembled WGS sequence"/>
</dbReference>
<dbReference type="PANTHER" id="PTHR23041">
    <property type="entry name" value="RING FINGER DOMAIN-CONTAINING"/>
    <property type="match status" value="1"/>
</dbReference>
<sequence length="276" mass="29913">MPGSAQGMLSLNSAASRVGPSGSSTNPFILGSSPPPPSKSVRAKRTGATRTVRSTGAARNVASLLGARVVRPSSANPQGSHQPYLPGLLGGAHREATVDTTEVARHEAAEAERARREHFEARDALSVDATRLTIPHVVITTGIRRRATPLSAGMRDKRDIPLTPENVLVTDAVPPTVLTPHAHQTCGICLHLKSHPVSYLCGHSHCYRCIRVWLEKKFTCPTCRTVMTRAPHRNYTEEEGLALDYPNLVDASVVDYNWDGLCFPQTKETGPEFDLE</sequence>
<evidence type="ECO:0000313" key="5">
    <source>
        <dbReference type="Proteomes" id="UP001218188"/>
    </source>
</evidence>
<keyword evidence="1" id="KW-0862">Zinc</keyword>
<evidence type="ECO:0000313" key="4">
    <source>
        <dbReference type="EMBL" id="KAJ7015936.1"/>
    </source>
</evidence>
<dbReference type="PROSITE" id="PS50089">
    <property type="entry name" value="ZF_RING_2"/>
    <property type="match status" value="1"/>
</dbReference>
<evidence type="ECO:0000256" key="1">
    <source>
        <dbReference type="PROSITE-ProRule" id="PRU00175"/>
    </source>
</evidence>
<name>A0AAD6WLS8_9AGAR</name>
<dbReference type="Pfam" id="PF13923">
    <property type="entry name" value="zf-C3HC4_2"/>
    <property type="match status" value="1"/>
</dbReference>
<feature type="domain" description="RING-type" evidence="3">
    <location>
        <begin position="186"/>
        <end position="224"/>
    </location>
</feature>
<dbReference type="EMBL" id="JARJCM010000704">
    <property type="protein sequence ID" value="KAJ7015936.1"/>
    <property type="molecule type" value="Genomic_DNA"/>
</dbReference>
<evidence type="ECO:0000256" key="2">
    <source>
        <dbReference type="SAM" id="MobiDB-lite"/>
    </source>
</evidence>
<dbReference type="PANTHER" id="PTHR23041:SF78">
    <property type="entry name" value="E3 UBIQUITIN-PROTEIN LIGASE RNF4"/>
    <property type="match status" value="1"/>
</dbReference>
<reference evidence="4" key="1">
    <citation type="submission" date="2023-03" db="EMBL/GenBank/DDBJ databases">
        <title>Massive genome expansion in bonnet fungi (Mycena s.s.) driven by repeated elements and novel gene families across ecological guilds.</title>
        <authorList>
            <consortium name="Lawrence Berkeley National Laboratory"/>
            <person name="Harder C.B."/>
            <person name="Miyauchi S."/>
            <person name="Viragh M."/>
            <person name="Kuo A."/>
            <person name="Thoen E."/>
            <person name="Andreopoulos B."/>
            <person name="Lu D."/>
            <person name="Skrede I."/>
            <person name="Drula E."/>
            <person name="Henrissat B."/>
            <person name="Morin E."/>
            <person name="Kohler A."/>
            <person name="Barry K."/>
            <person name="LaButti K."/>
            <person name="Morin E."/>
            <person name="Salamov A."/>
            <person name="Lipzen A."/>
            <person name="Mereny Z."/>
            <person name="Hegedus B."/>
            <person name="Baldrian P."/>
            <person name="Stursova M."/>
            <person name="Weitz H."/>
            <person name="Taylor A."/>
            <person name="Grigoriev I.V."/>
            <person name="Nagy L.G."/>
            <person name="Martin F."/>
            <person name="Kauserud H."/>
        </authorList>
    </citation>
    <scope>NUCLEOTIDE SEQUENCE</scope>
    <source>
        <strain evidence="4">CBHHK200</strain>
    </source>
</reference>
<gene>
    <name evidence="4" type="ORF">C8F04DRAFT_1283749</name>
</gene>
<keyword evidence="5" id="KW-1185">Reference proteome</keyword>
<keyword evidence="1" id="KW-0863">Zinc-finger</keyword>
<dbReference type="Gene3D" id="3.30.40.10">
    <property type="entry name" value="Zinc/RING finger domain, C3HC4 (zinc finger)"/>
    <property type="match status" value="1"/>
</dbReference>
<dbReference type="InterPro" id="IPR001841">
    <property type="entry name" value="Znf_RING"/>
</dbReference>
<proteinExistence type="predicted"/>
<protein>
    <recommendedName>
        <fullName evidence="3">RING-type domain-containing protein</fullName>
    </recommendedName>
</protein>
<feature type="region of interest" description="Disordered" evidence="2">
    <location>
        <begin position="1"/>
        <end position="55"/>
    </location>
</feature>
<accession>A0AAD6WLS8</accession>
<dbReference type="SUPFAM" id="SSF57850">
    <property type="entry name" value="RING/U-box"/>
    <property type="match status" value="1"/>
</dbReference>
<comment type="caution">
    <text evidence="4">The sequence shown here is derived from an EMBL/GenBank/DDBJ whole genome shotgun (WGS) entry which is preliminary data.</text>
</comment>
<dbReference type="InterPro" id="IPR047134">
    <property type="entry name" value="RNF4"/>
</dbReference>